<comment type="subcellular location">
    <subcellularLocation>
        <location evidence="1">Nucleus</location>
        <location evidence="1">Nuclear pore complex</location>
    </subcellularLocation>
</comment>
<dbReference type="AlphaFoldDB" id="A0A388LQI0"/>
<name>A0A388LQI0_CHABU</name>
<dbReference type="InterPro" id="IPR011993">
    <property type="entry name" value="PH-like_dom_sf"/>
</dbReference>
<reference evidence="12 13" key="1">
    <citation type="journal article" date="2018" name="Cell">
        <title>The Chara Genome: Secondary Complexity and Implications for Plant Terrestrialization.</title>
        <authorList>
            <person name="Nishiyama T."/>
            <person name="Sakayama H."/>
            <person name="Vries J.D."/>
            <person name="Buschmann H."/>
            <person name="Saint-Marcoux D."/>
            <person name="Ullrich K.K."/>
            <person name="Haas F.B."/>
            <person name="Vanderstraeten L."/>
            <person name="Becker D."/>
            <person name="Lang D."/>
            <person name="Vosolsobe S."/>
            <person name="Rombauts S."/>
            <person name="Wilhelmsson P.K.I."/>
            <person name="Janitza P."/>
            <person name="Kern R."/>
            <person name="Heyl A."/>
            <person name="Rumpler F."/>
            <person name="Villalobos L.I.A.C."/>
            <person name="Clay J.M."/>
            <person name="Skokan R."/>
            <person name="Toyoda A."/>
            <person name="Suzuki Y."/>
            <person name="Kagoshima H."/>
            <person name="Schijlen E."/>
            <person name="Tajeshwar N."/>
            <person name="Catarino B."/>
            <person name="Hetherington A.J."/>
            <person name="Saltykova A."/>
            <person name="Bonnot C."/>
            <person name="Breuninger H."/>
            <person name="Symeonidi A."/>
            <person name="Radhakrishnan G.V."/>
            <person name="Van Nieuwerburgh F."/>
            <person name="Deforce D."/>
            <person name="Chang C."/>
            <person name="Karol K.G."/>
            <person name="Hedrich R."/>
            <person name="Ulvskov P."/>
            <person name="Glockner G."/>
            <person name="Delwiche C.F."/>
            <person name="Petrasek J."/>
            <person name="Van de Peer Y."/>
            <person name="Friml J."/>
            <person name="Beilby M."/>
            <person name="Dolan L."/>
            <person name="Kohara Y."/>
            <person name="Sugano S."/>
            <person name="Fujiyama A."/>
            <person name="Delaux P.-M."/>
            <person name="Quint M."/>
            <person name="TheiBen G."/>
            <person name="Hagemann M."/>
            <person name="Harholt J."/>
            <person name="Dunand C."/>
            <person name="Zachgo S."/>
            <person name="Langdale J."/>
            <person name="Maumus F."/>
            <person name="Straeten D.V.D."/>
            <person name="Gould S.B."/>
            <person name="Rensing S.A."/>
        </authorList>
    </citation>
    <scope>NUCLEOTIDE SEQUENCE [LARGE SCALE GENOMIC DNA]</scope>
    <source>
        <strain evidence="12 13">S276</strain>
    </source>
</reference>
<evidence type="ECO:0000256" key="2">
    <source>
        <dbReference type="ARBA" id="ARBA00022448"/>
    </source>
</evidence>
<dbReference type="SMART" id="SM00160">
    <property type="entry name" value="RanBD"/>
    <property type="match status" value="1"/>
</dbReference>
<dbReference type="InterPro" id="IPR045255">
    <property type="entry name" value="RanBP1-like"/>
</dbReference>
<feature type="compositionally biased region" description="Basic and acidic residues" evidence="10">
    <location>
        <begin position="562"/>
        <end position="602"/>
    </location>
</feature>
<evidence type="ECO:0000313" key="13">
    <source>
        <dbReference type="Proteomes" id="UP000265515"/>
    </source>
</evidence>
<dbReference type="OrthoDB" id="185618at2759"/>
<keyword evidence="3" id="KW-0677">Repeat</keyword>
<feature type="region of interest" description="Disordered" evidence="10">
    <location>
        <begin position="497"/>
        <end position="602"/>
    </location>
</feature>
<feature type="region of interest" description="Disordered" evidence="10">
    <location>
        <begin position="1"/>
        <end position="49"/>
    </location>
</feature>
<dbReference type="PANTHER" id="PTHR23138">
    <property type="entry name" value="RAN BINDING PROTEIN"/>
    <property type="match status" value="1"/>
</dbReference>
<feature type="compositionally biased region" description="Acidic residues" evidence="10">
    <location>
        <begin position="208"/>
        <end position="222"/>
    </location>
</feature>
<dbReference type="GO" id="GO:0051028">
    <property type="term" value="P:mRNA transport"/>
    <property type="evidence" value="ECO:0007669"/>
    <property type="project" value="UniProtKB-KW"/>
</dbReference>
<feature type="domain" description="RanBD1" evidence="11">
    <location>
        <begin position="361"/>
        <end position="498"/>
    </location>
</feature>
<evidence type="ECO:0000256" key="1">
    <source>
        <dbReference type="ARBA" id="ARBA00004567"/>
    </source>
</evidence>
<feature type="compositionally biased region" description="Basic and acidic residues" evidence="10">
    <location>
        <begin position="18"/>
        <end position="27"/>
    </location>
</feature>
<dbReference type="Gramene" id="GBG84586">
    <property type="protein sequence ID" value="GBG84586"/>
    <property type="gene ID" value="CBR_g38869"/>
</dbReference>
<feature type="region of interest" description="Disordered" evidence="10">
    <location>
        <begin position="301"/>
        <end position="321"/>
    </location>
</feature>
<keyword evidence="5" id="KW-0653">Protein transport</keyword>
<keyword evidence="9" id="KW-0539">Nucleus</keyword>
<feature type="compositionally biased region" description="Basic and acidic residues" evidence="10">
    <location>
        <begin position="198"/>
        <end position="207"/>
    </location>
</feature>
<keyword evidence="6" id="KW-0007">Acetylation</keyword>
<protein>
    <recommendedName>
        <fullName evidence="11">RanBD1 domain-containing protein</fullName>
    </recommendedName>
</protein>
<dbReference type="SUPFAM" id="SSF50729">
    <property type="entry name" value="PH domain-like"/>
    <property type="match status" value="1"/>
</dbReference>
<evidence type="ECO:0000256" key="4">
    <source>
        <dbReference type="ARBA" id="ARBA00022816"/>
    </source>
</evidence>
<dbReference type="Pfam" id="PF00638">
    <property type="entry name" value="Ran_BP1"/>
    <property type="match status" value="1"/>
</dbReference>
<dbReference type="GO" id="GO:0015031">
    <property type="term" value="P:protein transport"/>
    <property type="evidence" value="ECO:0007669"/>
    <property type="project" value="UniProtKB-KW"/>
</dbReference>
<evidence type="ECO:0000256" key="6">
    <source>
        <dbReference type="ARBA" id="ARBA00022990"/>
    </source>
</evidence>
<dbReference type="Pfam" id="PF08911">
    <property type="entry name" value="NUP50"/>
    <property type="match status" value="1"/>
</dbReference>
<feature type="compositionally biased region" description="Basic and acidic residues" evidence="10">
    <location>
        <begin position="520"/>
        <end position="537"/>
    </location>
</feature>
<keyword evidence="13" id="KW-1185">Reference proteome</keyword>
<feature type="region of interest" description="Disordered" evidence="10">
    <location>
        <begin position="127"/>
        <end position="250"/>
    </location>
</feature>
<dbReference type="OMA" id="NMDKRGV"/>
<organism evidence="12 13">
    <name type="scientific">Chara braunii</name>
    <name type="common">Braun's stonewort</name>
    <dbReference type="NCBI Taxonomy" id="69332"/>
    <lineage>
        <taxon>Eukaryota</taxon>
        <taxon>Viridiplantae</taxon>
        <taxon>Streptophyta</taxon>
        <taxon>Charophyceae</taxon>
        <taxon>Charales</taxon>
        <taxon>Characeae</taxon>
        <taxon>Chara</taxon>
    </lineage>
</organism>
<evidence type="ECO:0000256" key="3">
    <source>
        <dbReference type="ARBA" id="ARBA00022737"/>
    </source>
</evidence>
<evidence type="ECO:0000259" key="11">
    <source>
        <dbReference type="PROSITE" id="PS50196"/>
    </source>
</evidence>
<proteinExistence type="predicted"/>
<evidence type="ECO:0000313" key="12">
    <source>
        <dbReference type="EMBL" id="GBG84586.1"/>
    </source>
</evidence>
<dbReference type="STRING" id="69332.A0A388LQI0"/>
<evidence type="ECO:0000256" key="7">
    <source>
        <dbReference type="ARBA" id="ARBA00023010"/>
    </source>
</evidence>
<evidence type="ECO:0000256" key="9">
    <source>
        <dbReference type="ARBA" id="ARBA00023242"/>
    </source>
</evidence>
<dbReference type="PROSITE" id="PS50196">
    <property type="entry name" value="RANBD1"/>
    <property type="match status" value="1"/>
</dbReference>
<evidence type="ECO:0000256" key="8">
    <source>
        <dbReference type="ARBA" id="ARBA00023132"/>
    </source>
</evidence>
<evidence type="ECO:0000256" key="10">
    <source>
        <dbReference type="SAM" id="MobiDB-lite"/>
    </source>
</evidence>
<evidence type="ECO:0000256" key="5">
    <source>
        <dbReference type="ARBA" id="ARBA00022927"/>
    </source>
</evidence>
<dbReference type="PANTHER" id="PTHR23138:SF142">
    <property type="entry name" value="RAN-BINDING PROTEIN 3B-RELATED"/>
    <property type="match status" value="1"/>
</dbReference>
<keyword evidence="8" id="KW-0906">Nuclear pore complex</keyword>
<accession>A0A388LQI0</accession>
<gene>
    <name evidence="12" type="ORF">CBR_g38869</name>
</gene>
<dbReference type="EMBL" id="BFEA01000482">
    <property type="protein sequence ID" value="GBG84586.1"/>
    <property type="molecule type" value="Genomic_DNA"/>
</dbReference>
<dbReference type="InterPro" id="IPR000156">
    <property type="entry name" value="Ran_bind_dom"/>
</dbReference>
<dbReference type="Gene3D" id="2.30.29.30">
    <property type="entry name" value="Pleckstrin-homology domain (PH domain)/Phosphotyrosine-binding domain (PTB)"/>
    <property type="match status" value="1"/>
</dbReference>
<keyword evidence="4" id="KW-0509">mRNA transport</keyword>
<comment type="caution">
    <text evidence="12">The sequence shown here is derived from an EMBL/GenBank/DDBJ whole genome shotgun (WGS) entry which is preliminary data.</text>
</comment>
<feature type="compositionally biased region" description="Basic and acidic residues" evidence="10">
    <location>
        <begin position="147"/>
        <end position="162"/>
    </location>
</feature>
<keyword evidence="2" id="KW-0813">Transport</keyword>
<dbReference type="InterPro" id="IPR015007">
    <property type="entry name" value="NUP2/50/61"/>
</dbReference>
<dbReference type="GO" id="GO:0005643">
    <property type="term" value="C:nuclear pore"/>
    <property type="evidence" value="ECO:0007669"/>
    <property type="project" value="UniProtKB-SubCell"/>
</dbReference>
<sequence>MASAAEADEGVARKKRVADRQITKDDNLAEGDSDGGSGEGGTWKKAPDDVMASRKIVKARRPGQAAAGAPAAAANPFANVKLVVPLPPPTVAAGGGVEKKPGAAAAGDQVNVVAAAAAVKAAGEVAAAADMRDGKGSNEMSTALQTEGKDGVEKTKGVKEVVEENGNQRHGNANGLEAGEKKNEGKTSANEGKAGAGRGEDTTKEGREEADDDDEKEEEGESGESRRKDVQEVAGSAASAQPQAPPLSSSSSLLFASSFGASSPFAGASAGSSPAFAGFSFASSSAFGVAGQSFPPLSSIFGGKRDEQLPPPASSTPFSFFGPSSSAITTSGAPSSSSGGVGVGTGLLSSAGGAAGGGGAIVNLSEQHVETGEEEETNVFSGAAVLFEYMDGKSWKERGRGDLRLNVPKNESHRPRLVMRSKGNLRLLMNASIFPDMKVTKMDGRGVTFVCVNTAAASGGAGAAKVGGLATYAVRLADASLASSFLAMMEENKLRAGNCPSLAPSGKRPLEQTAEGAGGGEEKEQSGSKRAATEEKSCGGGGRVDVADDTTKIAAASAGTRSSDDDQKTREQEQEQEEQQKEREKVTTDRADEDGGKGEEAV</sequence>
<keyword evidence="7" id="KW-0811">Translocation</keyword>
<feature type="compositionally biased region" description="Low complexity" evidence="10">
    <location>
        <begin position="234"/>
        <end position="250"/>
    </location>
</feature>
<dbReference type="Proteomes" id="UP000265515">
    <property type="component" value="Unassembled WGS sequence"/>
</dbReference>